<name>A0A0E9TMC1_ANGAN</name>
<accession>A0A0E9TMC1</accession>
<sequence length="33" mass="3693">MSERTSEKRHDGVATAKVQHTKTHLAGAKREMT</sequence>
<reference evidence="2" key="1">
    <citation type="submission" date="2014-11" db="EMBL/GenBank/DDBJ databases">
        <authorList>
            <person name="Amaro Gonzalez C."/>
        </authorList>
    </citation>
    <scope>NUCLEOTIDE SEQUENCE</scope>
</reference>
<organism evidence="2">
    <name type="scientific">Anguilla anguilla</name>
    <name type="common">European freshwater eel</name>
    <name type="synonym">Muraena anguilla</name>
    <dbReference type="NCBI Taxonomy" id="7936"/>
    <lineage>
        <taxon>Eukaryota</taxon>
        <taxon>Metazoa</taxon>
        <taxon>Chordata</taxon>
        <taxon>Craniata</taxon>
        <taxon>Vertebrata</taxon>
        <taxon>Euteleostomi</taxon>
        <taxon>Actinopterygii</taxon>
        <taxon>Neopterygii</taxon>
        <taxon>Teleostei</taxon>
        <taxon>Anguilliformes</taxon>
        <taxon>Anguillidae</taxon>
        <taxon>Anguilla</taxon>
    </lineage>
</organism>
<protein>
    <submittedName>
        <fullName evidence="2">Uncharacterized protein</fullName>
    </submittedName>
</protein>
<dbReference type="EMBL" id="GBXM01053950">
    <property type="protein sequence ID" value="JAH54627.1"/>
    <property type="molecule type" value="Transcribed_RNA"/>
</dbReference>
<reference evidence="2" key="2">
    <citation type="journal article" date="2015" name="Fish Shellfish Immunol.">
        <title>Early steps in the European eel (Anguilla anguilla)-Vibrio vulnificus interaction in the gills: Role of the RtxA13 toxin.</title>
        <authorList>
            <person name="Callol A."/>
            <person name="Pajuelo D."/>
            <person name="Ebbesson L."/>
            <person name="Teles M."/>
            <person name="MacKenzie S."/>
            <person name="Amaro C."/>
        </authorList>
    </citation>
    <scope>NUCLEOTIDE SEQUENCE</scope>
</reference>
<feature type="compositionally biased region" description="Basic and acidic residues" evidence="1">
    <location>
        <begin position="1"/>
        <end position="12"/>
    </location>
</feature>
<evidence type="ECO:0000256" key="1">
    <source>
        <dbReference type="SAM" id="MobiDB-lite"/>
    </source>
</evidence>
<dbReference type="AlphaFoldDB" id="A0A0E9TMC1"/>
<feature type="region of interest" description="Disordered" evidence="1">
    <location>
        <begin position="1"/>
        <end position="33"/>
    </location>
</feature>
<evidence type="ECO:0000313" key="2">
    <source>
        <dbReference type="EMBL" id="JAH54627.1"/>
    </source>
</evidence>
<proteinExistence type="predicted"/>